<dbReference type="PANTHER" id="PTHR33055">
    <property type="entry name" value="TRANSPOSASE FOR INSERTION SEQUENCE ELEMENT IS1111A"/>
    <property type="match status" value="1"/>
</dbReference>
<evidence type="ECO:0000259" key="1">
    <source>
        <dbReference type="Pfam" id="PF01548"/>
    </source>
</evidence>
<organism evidence="3 4">
    <name type="scientific">Liquorilactobacillus nagelii</name>
    <dbReference type="NCBI Taxonomy" id="82688"/>
    <lineage>
        <taxon>Bacteria</taxon>
        <taxon>Bacillati</taxon>
        <taxon>Bacillota</taxon>
        <taxon>Bacilli</taxon>
        <taxon>Lactobacillales</taxon>
        <taxon>Lactobacillaceae</taxon>
        <taxon>Liquorilactobacillus</taxon>
    </lineage>
</organism>
<name>A0A3S6QVC0_9LACO</name>
<dbReference type="Pfam" id="PF01548">
    <property type="entry name" value="DEDD_Tnp_IS110"/>
    <property type="match status" value="1"/>
</dbReference>
<evidence type="ECO:0000313" key="4">
    <source>
        <dbReference type="Proteomes" id="UP000324497"/>
    </source>
</evidence>
<dbReference type="EMBL" id="CP018180">
    <property type="protein sequence ID" value="AUJ32111.1"/>
    <property type="molecule type" value="Genomic_DNA"/>
</dbReference>
<dbReference type="GO" id="GO:0006313">
    <property type="term" value="P:DNA transposition"/>
    <property type="evidence" value="ECO:0007669"/>
    <property type="project" value="InterPro"/>
</dbReference>
<keyword evidence="4" id="KW-1185">Reference proteome</keyword>
<feature type="domain" description="Transposase IS110-like N-terminal" evidence="1">
    <location>
        <begin position="5"/>
        <end position="163"/>
    </location>
</feature>
<dbReference type="PANTHER" id="PTHR33055:SF15">
    <property type="entry name" value="TRANSPOSASE-RELATED"/>
    <property type="match status" value="1"/>
</dbReference>
<dbReference type="InterPro" id="IPR002525">
    <property type="entry name" value="Transp_IS110-like_N"/>
</dbReference>
<feature type="domain" description="Transposase IS116/IS110/IS902 C-terminal" evidence="2">
    <location>
        <begin position="282"/>
        <end position="368"/>
    </location>
</feature>
<dbReference type="AlphaFoldDB" id="A0A3S6QVC0"/>
<protein>
    <submittedName>
        <fullName evidence="3">IS110 family transposase</fullName>
    </submittedName>
</protein>
<accession>A0A3S6QVC0</accession>
<dbReference type="Pfam" id="PF02371">
    <property type="entry name" value="Transposase_20"/>
    <property type="match status" value="1"/>
</dbReference>
<proteinExistence type="predicted"/>
<dbReference type="Proteomes" id="UP000324497">
    <property type="component" value="Chromosome"/>
</dbReference>
<dbReference type="RefSeq" id="WP_057886052.1">
    <property type="nucleotide sequence ID" value="NZ_CP018180.1"/>
</dbReference>
<evidence type="ECO:0000259" key="2">
    <source>
        <dbReference type="Pfam" id="PF02371"/>
    </source>
</evidence>
<gene>
    <name evidence="3" type="ORF">BSQ50_05800</name>
</gene>
<dbReference type="GO" id="GO:0003677">
    <property type="term" value="F:DNA binding"/>
    <property type="evidence" value="ECO:0007669"/>
    <property type="project" value="InterPro"/>
</dbReference>
<dbReference type="KEGG" id="lng:BSQ50_05800"/>
<dbReference type="GO" id="GO:0004803">
    <property type="term" value="F:transposase activity"/>
    <property type="evidence" value="ECO:0007669"/>
    <property type="project" value="InterPro"/>
</dbReference>
<dbReference type="NCBIfam" id="NF033542">
    <property type="entry name" value="transpos_IS110"/>
    <property type="match status" value="1"/>
</dbReference>
<dbReference type="GeneID" id="78521543"/>
<dbReference type="InterPro" id="IPR003346">
    <property type="entry name" value="Transposase_20"/>
</dbReference>
<sequence>MNLFIGIDVSSRQLEVVMLTSEKTILFKATVSNDLIGVSEIKKQILDFQSKYQFSKIVLGMEATSIYSFHPAFFFKEDQELKALKLQVVVINPRSTKRYKDVFEDNKTDRIDAYYIADYLSIGRYSVGIVKQEEYQALQRLTRSRFEITKSLTRAKQHFLENLYYKVNKLATGALENSSVFSATMFDLITGELTMDELAQMPLKDLAELLNKKGHGKFSQPEKLAQALQKVIRGSYRLDKVLADSVDIVLSIYANEIRNYQRLIKQLDKSIEKVVTILPESQILESIPGIGQVYTAGIIAEIGQIERFSDETKLAKYAGLAWRQHQSGNFKGDQTPMTHSGDNYLRYYLIEAAGSVIRYDDTMRTYYQKKYSEVIRSPRKRALALTARKLIRVIYTLLSRHQIYQKEELV</sequence>
<dbReference type="InterPro" id="IPR047650">
    <property type="entry name" value="Transpos_IS110"/>
</dbReference>
<evidence type="ECO:0000313" key="3">
    <source>
        <dbReference type="EMBL" id="AUJ32111.1"/>
    </source>
</evidence>
<reference evidence="3 4" key="1">
    <citation type="submission" date="2016-11" db="EMBL/GenBank/DDBJ databases">
        <title>Interaction between Lactobacillus species and yeast in water kefir.</title>
        <authorList>
            <person name="Behr J."/>
            <person name="Xu D."/>
            <person name="Vogel R.F."/>
        </authorList>
    </citation>
    <scope>NUCLEOTIDE SEQUENCE [LARGE SCALE GENOMIC DNA]</scope>
    <source>
        <strain evidence="3 4">TMW 1.1827</strain>
    </source>
</reference>